<evidence type="ECO:0000256" key="3">
    <source>
        <dbReference type="SAM" id="MobiDB-lite"/>
    </source>
</evidence>
<dbReference type="Proteomes" id="UP000041254">
    <property type="component" value="Unassembled WGS sequence"/>
</dbReference>
<organism evidence="5 6">
    <name type="scientific">Vitrella brassicaformis (strain CCMP3155)</name>
    <dbReference type="NCBI Taxonomy" id="1169540"/>
    <lineage>
        <taxon>Eukaryota</taxon>
        <taxon>Sar</taxon>
        <taxon>Alveolata</taxon>
        <taxon>Colpodellida</taxon>
        <taxon>Vitrellaceae</taxon>
        <taxon>Vitrella</taxon>
    </lineage>
</organism>
<evidence type="ECO:0000256" key="2">
    <source>
        <dbReference type="ARBA" id="ARBA00022840"/>
    </source>
</evidence>
<keyword evidence="1" id="KW-0547">Nucleotide-binding</keyword>
<gene>
    <name evidence="5" type="ORF">Vbra_19167</name>
</gene>
<feature type="domain" description="Clp ATPase C-terminal" evidence="4">
    <location>
        <begin position="72"/>
        <end position="115"/>
    </location>
</feature>
<feature type="region of interest" description="Disordered" evidence="3">
    <location>
        <begin position="292"/>
        <end position="331"/>
    </location>
</feature>
<feature type="compositionally biased region" description="Low complexity" evidence="3">
    <location>
        <begin position="254"/>
        <end position="273"/>
    </location>
</feature>
<reference evidence="5 6" key="1">
    <citation type="submission" date="2014-11" db="EMBL/GenBank/DDBJ databases">
        <authorList>
            <person name="Zhu J."/>
            <person name="Qi W."/>
            <person name="Song R."/>
        </authorList>
    </citation>
    <scope>NUCLEOTIDE SEQUENCE [LARGE SCALE GENOMIC DNA]</scope>
</reference>
<protein>
    <recommendedName>
        <fullName evidence="4">Clp ATPase C-terminal domain-containing protein</fullName>
    </recommendedName>
</protein>
<dbReference type="Pfam" id="PF10431">
    <property type="entry name" value="ClpB_D2-small"/>
    <property type="match status" value="1"/>
</dbReference>
<sequence>MVYVQVIIMTSNVGTRHPVAGVFEGRDNNFEPPGCSDGVRAPHKGAAARCAEEPGEGAGKQTLRPRHLRRVLCRGTRPPAYGARPLSRYLEKYVTTPLSRLLIAQEIKDVSIVRVARHDTHREKLQIHVWQKDMKTGGGVPGTEKIHRDEVRVDQDLDRPLYQLLGPDWGTEESHPVLLNLIIGRLSPPPTDPMIGLGALPEEVLLDPAESKSSDMTCMRERGAHKEPNQVETESLPDWIQPSPFEVQPCHSGQQAMQLMQAMQQQEETQQGRAENEEANSDGGEIMIWKTPQAQQQQAQQQQQQQRQKEKGAEPPSFFLQHPFSCCGRDASQSRARRELVFCHSPPLSAFPSPPRE</sequence>
<dbReference type="EMBL" id="CDMY01000897">
    <property type="protein sequence ID" value="CEM36603.1"/>
    <property type="molecule type" value="Genomic_DNA"/>
</dbReference>
<dbReference type="InParanoid" id="A0A0G4GZT8"/>
<evidence type="ECO:0000313" key="6">
    <source>
        <dbReference type="Proteomes" id="UP000041254"/>
    </source>
</evidence>
<dbReference type="VEuPathDB" id="CryptoDB:Vbra_19167"/>
<dbReference type="AlphaFoldDB" id="A0A0G4GZT8"/>
<feature type="region of interest" description="Disordered" evidence="3">
    <location>
        <begin position="240"/>
        <end position="280"/>
    </location>
</feature>
<dbReference type="Gene3D" id="1.10.8.60">
    <property type="match status" value="1"/>
</dbReference>
<dbReference type="InterPro" id="IPR019489">
    <property type="entry name" value="Clp_ATPase_C"/>
</dbReference>
<keyword evidence="6" id="KW-1185">Reference proteome</keyword>
<evidence type="ECO:0000259" key="4">
    <source>
        <dbReference type="Pfam" id="PF10431"/>
    </source>
</evidence>
<evidence type="ECO:0000256" key="1">
    <source>
        <dbReference type="ARBA" id="ARBA00022741"/>
    </source>
</evidence>
<feature type="compositionally biased region" description="Low complexity" evidence="3">
    <location>
        <begin position="293"/>
        <end position="306"/>
    </location>
</feature>
<evidence type="ECO:0000313" key="5">
    <source>
        <dbReference type="EMBL" id="CEM36603.1"/>
    </source>
</evidence>
<dbReference type="GO" id="GO:0005524">
    <property type="term" value="F:ATP binding"/>
    <property type="evidence" value="ECO:0007669"/>
    <property type="project" value="UniProtKB-KW"/>
</dbReference>
<name>A0A0G4GZT8_VITBC</name>
<proteinExistence type="predicted"/>
<keyword evidence="2" id="KW-0067">ATP-binding</keyword>
<accession>A0A0G4GZT8</accession>